<dbReference type="GO" id="GO:0009423">
    <property type="term" value="P:chorismate biosynthetic process"/>
    <property type="evidence" value="ECO:0007669"/>
    <property type="project" value="UniProtKB-UniRule"/>
</dbReference>
<keyword evidence="4 7" id="KW-0418">Kinase</keyword>
<dbReference type="Pfam" id="PF01202">
    <property type="entry name" value="SKI"/>
    <property type="match status" value="1"/>
</dbReference>
<dbReference type="GO" id="GO:0005829">
    <property type="term" value="C:cytosol"/>
    <property type="evidence" value="ECO:0007669"/>
    <property type="project" value="TreeGrafter"/>
</dbReference>
<dbReference type="GO" id="GO:0004765">
    <property type="term" value="F:shikimate kinase activity"/>
    <property type="evidence" value="ECO:0007669"/>
    <property type="project" value="UniProtKB-UniRule"/>
</dbReference>
<dbReference type="Proteomes" id="UP000199021">
    <property type="component" value="Unassembled WGS sequence"/>
</dbReference>
<sequence>MRIYLTGFMGCGKSWTGRRLAKLIGCDFVDLDDWIEIAAGQSINEIFATQGEEAFREWERSSLRQLAEKTSFVMATGGGAPCFHGNMDWMNEHGTTVFLDPPLEWMLERLEKGRAHRPLLQTSEELADFVRQKLADRRPVYEKAHIHLQPTDPNTYIPRLLYDQLLSST</sequence>
<evidence type="ECO:0000256" key="7">
    <source>
        <dbReference type="HAMAP-Rule" id="MF_00109"/>
    </source>
</evidence>
<dbReference type="InterPro" id="IPR000623">
    <property type="entry name" value="Shikimate_kinase/TSH1"/>
</dbReference>
<dbReference type="SUPFAM" id="SSF52540">
    <property type="entry name" value="P-loop containing nucleoside triphosphate hydrolases"/>
    <property type="match status" value="1"/>
</dbReference>
<dbReference type="GO" id="GO:0008652">
    <property type="term" value="P:amino acid biosynthetic process"/>
    <property type="evidence" value="ECO:0007669"/>
    <property type="project" value="UniProtKB-KW"/>
</dbReference>
<feature type="binding site" evidence="7">
    <location>
        <position position="32"/>
    </location>
    <ligand>
        <name>substrate</name>
    </ligand>
</feature>
<comment type="pathway">
    <text evidence="7">Metabolic intermediate biosynthesis; chorismate biosynthesis; chorismate from D-erythrose 4-phosphate and phosphoenolpyruvate: step 5/7.</text>
</comment>
<feature type="binding site" evidence="7">
    <location>
        <begin position="10"/>
        <end position="15"/>
    </location>
    <ligand>
        <name>ATP</name>
        <dbReference type="ChEBI" id="CHEBI:30616"/>
    </ligand>
</feature>
<feature type="binding site" evidence="7">
    <location>
        <position position="117"/>
    </location>
    <ligand>
        <name>ATP</name>
        <dbReference type="ChEBI" id="CHEBI:30616"/>
    </ligand>
</feature>
<dbReference type="PANTHER" id="PTHR21087:SF16">
    <property type="entry name" value="SHIKIMATE KINASE 1, CHLOROPLASTIC"/>
    <property type="match status" value="1"/>
</dbReference>
<dbReference type="GO" id="GO:0000287">
    <property type="term" value="F:magnesium ion binding"/>
    <property type="evidence" value="ECO:0007669"/>
    <property type="project" value="UniProtKB-UniRule"/>
</dbReference>
<keyword evidence="5 7" id="KW-0067">ATP-binding</keyword>
<evidence type="ECO:0000313" key="8">
    <source>
        <dbReference type="EMBL" id="SEQ65214.1"/>
    </source>
</evidence>
<evidence type="ECO:0000256" key="4">
    <source>
        <dbReference type="ARBA" id="ARBA00022777"/>
    </source>
</evidence>
<dbReference type="UniPathway" id="UPA00053">
    <property type="reaction ID" value="UER00088"/>
</dbReference>
<keyword evidence="3 7" id="KW-0547">Nucleotide-binding</keyword>
<dbReference type="Gene3D" id="3.40.50.300">
    <property type="entry name" value="P-loop containing nucleotide triphosphate hydrolases"/>
    <property type="match status" value="1"/>
</dbReference>
<keyword evidence="7" id="KW-0460">Magnesium</keyword>
<dbReference type="GO" id="GO:0005524">
    <property type="term" value="F:ATP binding"/>
    <property type="evidence" value="ECO:0007669"/>
    <property type="project" value="UniProtKB-UniRule"/>
</dbReference>
<keyword evidence="6 7" id="KW-0057">Aromatic amino acid biosynthesis</keyword>
<comment type="similarity">
    <text evidence="7">Belongs to the shikimate kinase family.</text>
</comment>
<dbReference type="InParanoid" id="A0A1H9HS61"/>
<keyword evidence="1 7" id="KW-0028">Amino-acid biosynthesis</keyword>
<comment type="caution">
    <text evidence="7">Lacks conserved residue(s) required for the propagation of feature annotation.</text>
</comment>
<dbReference type="EC" id="2.7.1.71" evidence="7"/>
<dbReference type="PRINTS" id="PR01100">
    <property type="entry name" value="SHIKIMTKNASE"/>
</dbReference>
<keyword evidence="2 7" id="KW-0808">Transferase</keyword>
<proteinExistence type="inferred from homology"/>
<reference evidence="9" key="1">
    <citation type="submission" date="2016-10" db="EMBL/GenBank/DDBJ databases">
        <authorList>
            <person name="Varghese N."/>
            <person name="Submissions S."/>
        </authorList>
    </citation>
    <scope>NUCLEOTIDE SEQUENCE [LARGE SCALE GENOMIC DNA]</scope>
    <source>
        <strain evidence="9">DSM 24740</strain>
    </source>
</reference>
<dbReference type="InterPro" id="IPR031322">
    <property type="entry name" value="Shikimate/glucono_kinase"/>
</dbReference>
<dbReference type="GO" id="GO:0009073">
    <property type="term" value="P:aromatic amino acid family biosynthetic process"/>
    <property type="evidence" value="ECO:0007669"/>
    <property type="project" value="UniProtKB-KW"/>
</dbReference>
<dbReference type="FunCoup" id="A0A1H9HS61">
    <property type="interactions" value="394"/>
</dbReference>
<dbReference type="RefSeq" id="WP_090169109.1">
    <property type="nucleotide sequence ID" value="NZ_FOFB01000013.1"/>
</dbReference>
<keyword evidence="9" id="KW-1185">Reference proteome</keyword>
<dbReference type="InterPro" id="IPR027417">
    <property type="entry name" value="P-loop_NTPase"/>
</dbReference>
<dbReference type="HAMAP" id="MF_00109">
    <property type="entry name" value="Shikimate_kinase"/>
    <property type="match status" value="1"/>
</dbReference>
<dbReference type="CDD" id="cd00464">
    <property type="entry name" value="SK"/>
    <property type="match status" value="1"/>
</dbReference>
<protein>
    <recommendedName>
        <fullName evidence="7">Shikimate kinase</fullName>
        <shortName evidence="7">SK</shortName>
        <ecNumber evidence="7">2.7.1.71</ecNumber>
    </recommendedName>
</protein>
<feature type="binding site" evidence="7">
    <location>
        <position position="14"/>
    </location>
    <ligand>
        <name>Mg(2+)</name>
        <dbReference type="ChEBI" id="CHEBI:18420"/>
    </ligand>
</feature>
<evidence type="ECO:0000256" key="2">
    <source>
        <dbReference type="ARBA" id="ARBA00022679"/>
    </source>
</evidence>
<evidence type="ECO:0000313" key="9">
    <source>
        <dbReference type="Proteomes" id="UP000199021"/>
    </source>
</evidence>
<dbReference type="AlphaFoldDB" id="A0A1H9HS61"/>
<evidence type="ECO:0000256" key="5">
    <source>
        <dbReference type="ARBA" id="ARBA00022840"/>
    </source>
</evidence>
<feature type="binding site" evidence="7">
    <location>
        <position position="56"/>
    </location>
    <ligand>
        <name>substrate</name>
    </ligand>
</feature>
<comment type="subcellular location">
    <subcellularLocation>
        <location evidence="7">Cytoplasm</location>
    </subcellularLocation>
</comment>
<name>A0A1H9HS61_9BACT</name>
<keyword evidence="7" id="KW-0479">Metal-binding</keyword>
<comment type="cofactor">
    <cofactor evidence="7">
        <name>Mg(2+)</name>
        <dbReference type="ChEBI" id="CHEBI:18420"/>
    </cofactor>
    <text evidence="7">Binds 1 Mg(2+) ion per subunit.</text>
</comment>
<feature type="binding site" evidence="7">
    <location>
        <position position="137"/>
    </location>
    <ligand>
        <name>substrate</name>
    </ligand>
</feature>
<gene>
    <name evidence="7" type="primary">aroK</name>
    <name evidence="8" type="ORF">SAMN05444359_11380</name>
</gene>
<organism evidence="8 9">
    <name type="scientific">Neolewinella agarilytica</name>
    <dbReference type="NCBI Taxonomy" id="478744"/>
    <lineage>
        <taxon>Bacteria</taxon>
        <taxon>Pseudomonadati</taxon>
        <taxon>Bacteroidota</taxon>
        <taxon>Saprospiria</taxon>
        <taxon>Saprospirales</taxon>
        <taxon>Lewinellaceae</taxon>
        <taxon>Neolewinella</taxon>
    </lineage>
</organism>
<accession>A0A1H9HS61</accession>
<dbReference type="EMBL" id="FOFB01000013">
    <property type="protein sequence ID" value="SEQ65214.1"/>
    <property type="molecule type" value="Genomic_DNA"/>
</dbReference>
<dbReference type="PANTHER" id="PTHR21087">
    <property type="entry name" value="SHIKIMATE KINASE"/>
    <property type="match status" value="1"/>
</dbReference>
<keyword evidence="7" id="KW-0963">Cytoplasm</keyword>
<dbReference type="STRING" id="478744.SAMN05444359_11380"/>
<comment type="function">
    <text evidence="7">Catalyzes the specific phosphorylation of the 3-hydroxyl group of shikimic acid using ATP as a cosubstrate.</text>
</comment>
<dbReference type="OrthoDB" id="9800332at2"/>
<feature type="binding site" evidence="7">
    <location>
        <position position="78"/>
    </location>
    <ligand>
        <name>substrate</name>
    </ligand>
</feature>
<evidence type="ECO:0000256" key="6">
    <source>
        <dbReference type="ARBA" id="ARBA00023141"/>
    </source>
</evidence>
<comment type="catalytic activity">
    <reaction evidence="7">
        <text>shikimate + ATP = 3-phosphoshikimate + ADP + H(+)</text>
        <dbReference type="Rhea" id="RHEA:13121"/>
        <dbReference type="ChEBI" id="CHEBI:15378"/>
        <dbReference type="ChEBI" id="CHEBI:30616"/>
        <dbReference type="ChEBI" id="CHEBI:36208"/>
        <dbReference type="ChEBI" id="CHEBI:145989"/>
        <dbReference type="ChEBI" id="CHEBI:456216"/>
        <dbReference type="EC" id="2.7.1.71"/>
    </reaction>
</comment>
<comment type="subunit">
    <text evidence="7">Monomer.</text>
</comment>
<evidence type="ECO:0000256" key="3">
    <source>
        <dbReference type="ARBA" id="ARBA00022741"/>
    </source>
</evidence>
<evidence type="ECO:0000256" key="1">
    <source>
        <dbReference type="ARBA" id="ARBA00022605"/>
    </source>
</evidence>